<protein>
    <recommendedName>
        <fullName evidence="3">SAM-dependent methyltransferase</fullName>
    </recommendedName>
</protein>
<accession>A0ABU0ZKQ2</accession>
<evidence type="ECO:0000313" key="1">
    <source>
        <dbReference type="EMBL" id="MDQ7907636.1"/>
    </source>
</evidence>
<sequence length="61" mass="6764">MTDPRQRVADFWDEHTAAWLAGADPMPHPLPHWFDSYSGVGAGEGGTTDQLAHFLGRSRRS</sequence>
<name>A0ABU0ZKQ2_9ACTN</name>
<dbReference type="Proteomes" id="UP001230908">
    <property type="component" value="Unassembled WGS sequence"/>
</dbReference>
<keyword evidence="2" id="KW-1185">Reference proteome</keyword>
<comment type="caution">
    <text evidence="1">The sequence shown here is derived from an EMBL/GenBank/DDBJ whole genome shotgun (WGS) entry which is preliminary data.</text>
</comment>
<reference evidence="1 2" key="1">
    <citation type="submission" date="2023-08" db="EMBL/GenBank/DDBJ databases">
        <title>Phytohabitans sansha sp. nov., isolated from marine sediment.</title>
        <authorList>
            <person name="Zhao Y."/>
            <person name="Yi K."/>
        </authorList>
    </citation>
    <scope>NUCLEOTIDE SEQUENCE [LARGE SCALE GENOMIC DNA]</scope>
    <source>
        <strain evidence="1 2">ZYX-F-186</strain>
    </source>
</reference>
<evidence type="ECO:0008006" key="3">
    <source>
        <dbReference type="Google" id="ProtNLM"/>
    </source>
</evidence>
<dbReference type="RefSeq" id="WP_308714913.1">
    <property type="nucleotide sequence ID" value="NZ_JAVHUY010000023.1"/>
</dbReference>
<dbReference type="EMBL" id="JAVHUY010000023">
    <property type="protein sequence ID" value="MDQ7907636.1"/>
    <property type="molecule type" value="Genomic_DNA"/>
</dbReference>
<organism evidence="1 2">
    <name type="scientific">Phytohabitans maris</name>
    <dbReference type="NCBI Taxonomy" id="3071409"/>
    <lineage>
        <taxon>Bacteria</taxon>
        <taxon>Bacillati</taxon>
        <taxon>Actinomycetota</taxon>
        <taxon>Actinomycetes</taxon>
        <taxon>Micromonosporales</taxon>
        <taxon>Micromonosporaceae</taxon>
    </lineage>
</organism>
<proteinExistence type="predicted"/>
<evidence type="ECO:0000313" key="2">
    <source>
        <dbReference type="Proteomes" id="UP001230908"/>
    </source>
</evidence>
<gene>
    <name evidence="1" type="ORF">RB614_24240</name>
</gene>